<accession>M0ILG3</accession>
<evidence type="ECO:0000256" key="2">
    <source>
        <dbReference type="ARBA" id="ARBA00023315"/>
    </source>
</evidence>
<dbReference type="InterPro" id="IPR000182">
    <property type="entry name" value="GNAT_dom"/>
</dbReference>
<dbReference type="Gene3D" id="3.40.630.30">
    <property type="match status" value="1"/>
</dbReference>
<comment type="caution">
    <text evidence="4">The sequence shown here is derived from an EMBL/GenBank/DDBJ whole genome shotgun (WGS) entry which is preliminary data.</text>
</comment>
<dbReference type="OrthoDB" id="125295at2157"/>
<dbReference type="GO" id="GO:0016747">
    <property type="term" value="F:acyltransferase activity, transferring groups other than amino-acyl groups"/>
    <property type="evidence" value="ECO:0007669"/>
    <property type="project" value="InterPro"/>
</dbReference>
<dbReference type="RefSeq" id="WP_008318422.1">
    <property type="nucleotide sequence ID" value="NZ_AOLN01000006.1"/>
</dbReference>
<keyword evidence="2" id="KW-0012">Acyltransferase</keyword>
<evidence type="ECO:0000256" key="1">
    <source>
        <dbReference type="ARBA" id="ARBA00022679"/>
    </source>
</evidence>
<gene>
    <name evidence="4" type="ORF">C440_03848</name>
</gene>
<evidence type="ECO:0000313" key="4">
    <source>
        <dbReference type="EMBL" id="ELZ96877.1"/>
    </source>
</evidence>
<keyword evidence="1 4" id="KW-0808">Transferase</keyword>
<organism evidence="4 5">
    <name type="scientific">Haloferax mucosum ATCC BAA-1512</name>
    <dbReference type="NCBI Taxonomy" id="662479"/>
    <lineage>
        <taxon>Archaea</taxon>
        <taxon>Methanobacteriati</taxon>
        <taxon>Methanobacteriota</taxon>
        <taxon>Stenosarchaea group</taxon>
        <taxon>Halobacteria</taxon>
        <taxon>Halobacteriales</taxon>
        <taxon>Haloferacaceae</taxon>
        <taxon>Haloferax</taxon>
    </lineage>
</organism>
<dbReference type="EMBL" id="AOLN01000006">
    <property type="protein sequence ID" value="ELZ96877.1"/>
    <property type="molecule type" value="Genomic_DNA"/>
</dbReference>
<dbReference type="InterPro" id="IPR050832">
    <property type="entry name" value="Bact_Acetyltransf"/>
</dbReference>
<dbReference type="CDD" id="cd04301">
    <property type="entry name" value="NAT_SF"/>
    <property type="match status" value="1"/>
</dbReference>
<evidence type="ECO:0000259" key="3">
    <source>
        <dbReference type="PROSITE" id="PS51186"/>
    </source>
</evidence>
<dbReference type="InterPro" id="IPR016181">
    <property type="entry name" value="Acyl_CoA_acyltransferase"/>
</dbReference>
<dbReference type="PATRIC" id="fig|662479.7.peg.790"/>
<proteinExistence type="predicted"/>
<dbReference type="Pfam" id="PF00583">
    <property type="entry name" value="Acetyltransf_1"/>
    <property type="match status" value="1"/>
</dbReference>
<dbReference type="STRING" id="662479.C440_03848"/>
<dbReference type="PANTHER" id="PTHR43877:SF1">
    <property type="entry name" value="ACETYLTRANSFERASE"/>
    <property type="match status" value="1"/>
</dbReference>
<keyword evidence="5" id="KW-1185">Reference proteome</keyword>
<dbReference type="PROSITE" id="PS51186">
    <property type="entry name" value="GNAT"/>
    <property type="match status" value="1"/>
</dbReference>
<feature type="domain" description="N-acetyltransferase" evidence="3">
    <location>
        <begin position="1"/>
        <end position="164"/>
    </location>
</feature>
<dbReference type="PANTHER" id="PTHR43877">
    <property type="entry name" value="AMINOALKYLPHOSPHONATE N-ACETYLTRANSFERASE-RELATED-RELATED"/>
    <property type="match status" value="1"/>
</dbReference>
<dbReference type="AlphaFoldDB" id="M0ILG3"/>
<sequence length="164" mass="18148">MEIRPLHADDVPALIDDLWLPFAAEMGDIDQYDALADDVDVRSEAVAYRHSQLDDDDVRTFVAVGEDGDEGSDASLLGYTTVSYSEAPSVFARDSVAKVKDLYVTSDARGDGLGTALLERAHDWGRERGCDRAALSVHARNDVARSCYEELGYETRYVKMDRPL</sequence>
<protein>
    <submittedName>
        <fullName evidence="4">N-acetyltransferase GCN5</fullName>
    </submittedName>
</protein>
<evidence type="ECO:0000313" key="5">
    <source>
        <dbReference type="Proteomes" id="UP000011550"/>
    </source>
</evidence>
<name>M0ILG3_9EURY</name>
<dbReference type="SUPFAM" id="SSF55729">
    <property type="entry name" value="Acyl-CoA N-acyltransferases (Nat)"/>
    <property type="match status" value="1"/>
</dbReference>
<reference evidence="4 5" key="1">
    <citation type="journal article" date="2014" name="PLoS Genet.">
        <title>Phylogenetically driven sequencing of extremely halophilic archaea reveals strategies for static and dynamic osmo-response.</title>
        <authorList>
            <person name="Becker E.A."/>
            <person name="Seitzer P.M."/>
            <person name="Tritt A."/>
            <person name="Larsen D."/>
            <person name="Krusor M."/>
            <person name="Yao A.I."/>
            <person name="Wu D."/>
            <person name="Madern D."/>
            <person name="Eisen J.A."/>
            <person name="Darling A.E."/>
            <person name="Facciotti M.T."/>
        </authorList>
    </citation>
    <scope>NUCLEOTIDE SEQUENCE [LARGE SCALE GENOMIC DNA]</scope>
    <source>
        <strain evidence="4 5">ATCC BAA-1512</strain>
    </source>
</reference>
<dbReference type="Proteomes" id="UP000011550">
    <property type="component" value="Unassembled WGS sequence"/>
</dbReference>